<dbReference type="STRING" id="195883.A0A482WMG8"/>
<comment type="similarity">
    <text evidence="1">Belongs to the TRAFAC class OBG-HflX-like GTPase superfamily. OBG GTPase family.</text>
</comment>
<dbReference type="FunCoup" id="A0A482WMG8">
    <property type="interactions" value="579"/>
</dbReference>
<keyword evidence="5" id="KW-0732">Signal</keyword>
<dbReference type="AlphaFoldDB" id="A0A482WMG8"/>
<dbReference type="SUPFAM" id="SSF82051">
    <property type="entry name" value="Obg GTP-binding protein N-terminal domain"/>
    <property type="match status" value="1"/>
</dbReference>
<dbReference type="Pfam" id="PF01018">
    <property type="entry name" value="GTP1_OBG"/>
    <property type="match status" value="1"/>
</dbReference>
<comment type="caution">
    <text evidence="7">The sequence shown here is derived from an EMBL/GenBank/DDBJ whole genome shotgun (WGS) entry which is preliminary data.</text>
</comment>
<dbReference type="InterPro" id="IPR027417">
    <property type="entry name" value="P-loop_NTPase"/>
</dbReference>
<evidence type="ECO:0000256" key="4">
    <source>
        <dbReference type="SAM" id="MobiDB-lite"/>
    </source>
</evidence>
<dbReference type="GO" id="GO:0005739">
    <property type="term" value="C:mitochondrion"/>
    <property type="evidence" value="ECO:0007669"/>
    <property type="project" value="TreeGrafter"/>
</dbReference>
<evidence type="ECO:0000256" key="3">
    <source>
        <dbReference type="ARBA" id="ARBA00023134"/>
    </source>
</evidence>
<dbReference type="PANTHER" id="PTHR11702">
    <property type="entry name" value="DEVELOPMENTALLY REGULATED GTP-BINDING PROTEIN-RELATED"/>
    <property type="match status" value="1"/>
</dbReference>
<evidence type="ECO:0000256" key="5">
    <source>
        <dbReference type="SAM" id="SignalP"/>
    </source>
</evidence>
<dbReference type="SMR" id="A0A482WMG8"/>
<sequence length="303" mass="32422">MLLQPVFSTFLLRRCASSAVTAASAPLPLRKKKAKSTSNDTKPFVDMKRVHPQGGRGGDGCVSFLSLWANEFAGPDGGDGGSGGHVLFQACENVQGLGHIKPVVKAESGDSGASKHCHGRNAPHTVIKVPVGTILRPLADEERVVGDLGRTGALFVAARGGAGGRGNHFFVSPTQQRPAVAEVGADGELVDYILELRSIANFGLVDAAQPEPTAQLQLLTREVNAYSEQLAHRTAILVANKIDLPGAEAGLAELKKYVGDEQEIIGISARYGTNLQYLLMRLRQIYDSTRDQKHSDQQKEEHL</sequence>
<dbReference type="InterPro" id="IPR006169">
    <property type="entry name" value="GTP1_OBG_dom"/>
</dbReference>
<feature type="region of interest" description="Disordered" evidence="4">
    <location>
        <begin position="31"/>
        <end position="52"/>
    </location>
</feature>
<evidence type="ECO:0000256" key="1">
    <source>
        <dbReference type="ARBA" id="ARBA00007699"/>
    </source>
</evidence>
<dbReference type="SUPFAM" id="SSF52540">
    <property type="entry name" value="P-loop containing nucleoside triphosphate hydrolases"/>
    <property type="match status" value="1"/>
</dbReference>
<evidence type="ECO:0000313" key="8">
    <source>
        <dbReference type="Proteomes" id="UP000291343"/>
    </source>
</evidence>
<dbReference type="PANTHER" id="PTHR11702:SF31">
    <property type="entry name" value="MITOCHONDRIAL RIBOSOME-ASSOCIATED GTPASE 2"/>
    <property type="match status" value="1"/>
</dbReference>
<evidence type="ECO:0000259" key="6">
    <source>
        <dbReference type="PROSITE" id="PS51883"/>
    </source>
</evidence>
<dbReference type="Gene3D" id="3.40.50.300">
    <property type="entry name" value="P-loop containing nucleotide triphosphate hydrolases"/>
    <property type="match status" value="1"/>
</dbReference>
<name>A0A482WMG8_LAOST</name>
<proteinExistence type="inferred from homology"/>
<dbReference type="PROSITE" id="PS51883">
    <property type="entry name" value="OBG"/>
    <property type="match status" value="1"/>
</dbReference>
<feature type="signal peptide" evidence="5">
    <location>
        <begin position="1"/>
        <end position="17"/>
    </location>
</feature>
<feature type="domain" description="Obg" evidence="6">
    <location>
        <begin position="42"/>
        <end position="199"/>
    </location>
</feature>
<keyword evidence="8" id="KW-1185">Reference proteome</keyword>
<evidence type="ECO:0000313" key="7">
    <source>
        <dbReference type="EMBL" id="RZF34704.1"/>
    </source>
</evidence>
<dbReference type="EMBL" id="QKKF02030691">
    <property type="protein sequence ID" value="RZF34704.1"/>
    <property type="molecule type" value="Genomic_DNA"/>
</dbReference>
<keyword evidence="3" id="KW-0342">GTP-binding</keyword>
<reference evidence="7 8" key="1">
    <citation type="journal article" date="2017" name="Gigascience">
        <title>Genome sequence of the small brown planthopper, Laodelphax striatellus.</title>
        <authorList>
            <person name="Zhu J."/>
            <person name="Jiang F."/>
            <person name="Wang X."/>
            <person name="Yang P."/>
            <person name="Bao Y."/>
            <person name="Zhao W."/>
            <person name="Wang W."/>
            <person name="Lu H."/>
            <person name="Wang Q."/>
            <person name="Cui N."/>
            <person name="Li J."/>
            <person name="Chen X."/>
            <person name="Luo L."/>
            <person name="Yu J."/>
            <person name="Kang L."/>
            <person name="Cui F."/>
        </authorList>
    </citation>
    <scope>NUCLEOTIDE SEQUENCE [LARGE SCALE GENOMIC DNA]</scope>
    <source>
        <strain evidence="7">Lst14</strain>
    </source>
</reference>
<gene>
    <name evidence="7" type="ORF">LSTR_LSTR013863</name>
</gene>
<dbReference type="InterPro" id="IPR045086">
    <property type="entry name" value="OBG_GTPase"/>
</dbReference>
<evidence type="ECO:0000256" key="2">
    <source>
        <dbReference type="ARBA" id="ARBA00022741"/>
    </source>
</evidence>
<keyword evidence="2" id="KW-0547">Nucleotide-binding</keyword>
<dbReference type="InParanoid" id="A0A482WMG8"/>
<dbReference type="OrthoDB" id="347018at2759"/>
<dbReference type="Proteomes" id="UP000291343">
    <property type="component" value="Unassembled WGS sequence"/>
</dbReference>
<dbReference type="GO" id="GO:0003924">
    <property type="term" value="F:GTPase activity"/>
    <property type="evidence" value="ECO:0007669"/>
    <property type="project" value="InterPro"/>
</dbReference>
<dbReference type="InterPro" id="IPR036726">
    <property type="entry name" value="GTP1_OBG_dom_sf"/>
</dbReference>
<dbReference type="Gene3D" id="2.70.210.12">
    <property type="entry name" value="GTP1/OBG domain"/>
    <property type="match status" value="1"/>
</dbReference>
<dbReference type="FunFam" id="2.70.210.12:FF:000001">
    <property type="entry name" value="GTPase Obg"/>
    <property type="match status" value="1"/>
</dbReference>
<dbReference type="GO" id="GO:0005525">
    <property type="term" value="F:GTP binding"/>
    <property type="evidence" value="ECO:0007669"/>
    <property type="project" value="UniProtKB-KW"/>
</dbReference>
<dbReference type="GO" id="GO:0042254">
    <property type="term" value="P:ribosome biogenesis"/>
    <property type="evidence" value="ECO:0007669"/>
    <property type="project" value="UniProtKB-UniRule"/>
</dbReference>
<accession>A0A482WMG8</accession>
<protein>
    <recommendedName>
        <fullName evidence="6">Obg domain-containing protein</fullName>
    </recommendedName>
</protein>
<organism evidence="7 8">
    <name type="scientific">Laodelphax striatellus</name>
    <name type="common">Small brown planthopper</name>
    <name type="synonym">Delphax striatella</name>
    <dbReference type="NCBI Taxonomy" id="195883"/>
    <lineage>
        <taxon>Eukaryota</taxon>
        <taxon>Metazoa</taxon>
        <taxon>Ecdysozoa</taxon>
        <taxon>Arthropoda</taxon>
        <taxon>Hexapoda</taxon>
        <taxon>Insecta</taxon>
        <taxon>Pterygota</taxon>
        <taxon>Neoptera</taxon>
        <taxon>Paraneoptera</taxon>
        <taxon>Hemiptera</taxon>
        <taxon>Auchenorrhyncha</taxon>
        <taxon>Fulgoroidea</taxon>
        <taxon>Delphacidae</taxon>
        <taxon>Criomorphinae</taxon>
        <taxon>Laodelphax</taxon>
    </lineage>
</organism>
<feature type="chain" id="PRO_5019744095" description="Obg domain-containing protein" evidence="5">
    <location>
        <begin position="18"/>
        <end position="303"/>
    </location>
</feature>